<sequence>MHSLADAHSRILHFYGGKSKAERGTGGEEGGGGGERGATAARRTLKRRPCDYSVYRTESMLRSRQALFVTSSHLVCTAPLNELYANNALS</sequence>
<feature type="non-terminal residue" evidence="2">
    <location>
        <position position="90"/>
    </location>
</feature>
<accession>A0ABN8HQI3</accession>
<evidence type="ECO:0000256" key="1">
    <source>
        <dbReference type="SAM" id="MobiDB-lite"/>
    </source>
</evidence>
<feature type="region of interest" description="Disordered" evidence="1">
    <location>
        <begin position="15"/>
        <end position="44"/>
    </location>
</feature>
<gene>
    <name evidence="2" type="ORF">IPOD504_LOCUS1898</name>
</gene>
<protein>
    <submittedName>
        <fullName evidence="2">Uncharacterized protein</fullName>
    </submittedName>
</protein>
<keyword evidence="3" id="KW-1185">Reference proteome</keyword>
<evidence type="ECO:0000313" key="2">
    <source>
        <dbReference type="EMBL" id="CAH2039693.1"/>
    </source>
</evidence>
<evidence type="ECO:0000313" key="3">
    <source>
        <dbReference type="Proteomes" id="UP000837857"/>
    </source>
</evidence>
<name>A0ABN8HQI3_9NEOP</name>
<organism evidence="2 3">
    <name type="scientific">Iphiclides podalirius</name>
    <name type="common">scarce swallowtail</name>
    <dbReference type="NCBI Taxonomy" id="110791"/>
    <lineage>
        <taxon>Eukaryota</taxon>
        <taxon>Metazoa</taxon>
        <taxon>Ecdysozoa</taxon>
        <taxon>Arthropoda</taxon>
        <taxon>Hexapoda</taxon>
        <taxon>Insecta</taxon>
        <taxon>Pterygota</taxon>
        <taxon>Neoptera</taxon>
        <taxon>Endopterygota</taxon>
        <taxon>Lepidoptera</taxon>
        <taxon>Glossata</taxon>
        <taxon>Ditrysia</taxon>
        <taxon>Papilionoidea</taxon>
        <taxon>Papilionidae</taxon>
        <taxon>Papilioninae</taxon>
        <taxon>Iphiclides</taxon>
    </lineage>
</organism>
<dbReference type="EMBL" id="OW152823">
    <property type="protein sequence ID" value="CAH2039693.1"/>
    <property type="molecule type" value="Genomic_DNA"/>
</dbReference>
<dbReference type="Proteomes" id="UP000837857">
    <property type="component" value="Chromosome 11"/>
</dbReference>
<reference evidence="2" key="1">
    <citation type="submission" date="2022-03" db="EMBL/GenBank/DDBJ databases">
        <authorList>
            <person name="Martin H S."/>
        </authorList>
    </citation>
    <scope>NUCLEOTIDE SEQUENCE</scope>
</reference>
<feature type="compositionally biased region" description="Gly residues" evidence="1">
    <location>
        <begin position="27"/>
        <end position="36"/>
    </location>
</feature>
<proteinExistence type="predicted"/>